<organism evidence="1 2">
    <name type="scientific">Nonomuraea dietziae</name>
    <dbReference type="NCBI Taxonomy" id="65515"/>
    <lineage>
        <taxon>Bacteria</taxon>
        <taxon>Bacillati</taxon>
        <taxon>Actinomycetota</taxon>
        <taxon>Actinomycetes</taxon>
        <taxon>Streptosporangiales</taxon>
        <taxon>Streptosporangiaceae</taxon>
        <taxon>Nonomuraea</taxon>
    </lineage>
</organism>
<dbReference type="EMBL" id="JACIBV010000001">
    <property type="protein sequence ID" value="MBB3728743.1"/>
    <property type="molecule type" value="Genomic_DNA"/>
</dbReference>
<dbReference type="Proteomes" id="UP000579945">
    <property type="component" value="Unassembled WGS sequence"/>
</dbReference>
<evidence type="ECO:0000313" key="2">
    <source>
        <dbReference type="Proteomes" id="UP000579945"/>
    </source>
</evidence>
<proteinExistence type="predicted"/>
<dbReference type="Pfam" id="PF19474">
    <property type="entry name" value="DUF6011"/>
    <property type="match status" value="1"/>
</dbReference>
<comment type="caution">
    <text evidence="1">The sequence shown here is derived from an EMBL/GenBank/DDBJ whole genome shotgun (WGS) entry which is preliminary data.</text>
</comment>
<dbReference type="InterPro" id="IPR046053">
    <property type="entry name" value="DUF6011"/>
</dbReference>
<sequence length="78" mass="8598">MKDVAVTLFDLSEPFVREHVVRCEACKHTLRTPESRAAGIGPECAARLGLAPRKPLRITGVPRGWNCEGQIDLLEEEG</sequence>
<dbReference type="AlphaFoldDB" id="A0A7W5VAS0"/>
<name>A0A7W5VAS0_9ACTN</name>
<dbReference type="RefSeq" id="WP_281388173.1">
    <property type="nucleotide sequence ID" value="NZ_JBHMCH010000012.1"/>
</dbReference>
<evidence type="ECO:0000313" key="1">
    <source>
        <dbReference type="EMBL" id="MBB3728743.1"/>
    </source>
</evidence>
<reference evidence="1 2" key="1">
    <citation type="submission" date="2020-08" db="EMBL/GenBank/DDBJ databases">
        <title>Sequencing the genomes of 1000 actinobacteria strains.</title>
        <authorList>
            <person name="Klenk H.-P."/>
        </authorList>
    </citation>
    <scope>NUCLEOTIDE SEQUENCE [LARGE SCALE GENOMIC DNA]</scope>
    <source>
        <strain evidence="1 2">DSM 44320</strain>
    </source>
</reference>
<protein>
    <submittedName>
        <fullName evidence="1">Uncharacterized protein</fullName>
    </submittedName>
</protein>
<accession>A0A7W5VAS0</accession>
<keyword evidence="2" id="KW-1185">Reference proteome</keyword>
<gene>
    <name evidence="1" type="ORF">FHR33_004603</name>
</gene>